<sequence length="463" mass="51849">MTSTTPPQPNNFRPPLKVVPPQPKTPEPPTTATPQSSPQFTFPWRRYLMMGGLFCGLGLVSLVNVGNSVPGSVEVDSTPKSRDTVYMQIPGIIKQVLVEPNALVKFGDPLVKIESDELTKEIEELELRIAEAQTGVSRIQESLEPLKAELNIAKLDELATRQKAETLQAELHQITSSNPPPRILMIESEIAGLQTEKAKLTESLEVVQDKFSRLEVVVNAGAAAVSQLDQPLLERQSLERQMSNAESQIRTKNAQIQAIRLEMEKDLSYQLALVEQKAAATQKALERIQETTQEVTNRTRLVEQLRENLQRVKAKQQHLILTAKTSGIVITNELDKLQSQKLNPGTKILEIVDDQQLTAIVQIDQEDKPLVQLGADVRFFPRDLTLEPYIAKVERIDPIVRTNATGKPYVNVYINVENRDRGLKPGETGFAKIISEPMPIYQKTARELRKLFPRGKWQSPIGM</sequence>
<evidence type="ECO:0008006" key="6">
    <source>
        <dbReference type="Google" id="ProtNLM"/>
    </source>
</evidence>
<dbReference type="Gene3D" id="2.40.30.170">
    <property type="match status" value="1"/>
</dbReference>
<comment type="caution">
    <text evidence="5">The sequence shown here is derived from an EMBL/GenBank/DDBJ whole genome shotgun (WGS) entry which is preliminary data.</text>
</comment>
<dbReference type="GO" id="GO:0030313">
    <property type="term" value="C:cell envelope"/>
    <property type="evidence" value="ECO:0007669"/>
    <property type="project" value="UniProtKB-SubCell"/>
</dbReference>
<feature type="coiled-coil region" evidence="3">
    <location>
        <begin position="235"/>
        <end position="322"/>
    </location>
</feature>
<dbReference type="InterPro" id="IPR050465">
    <property type="entry name" value="UPF0194_transport"/>
</dbReference>
<dbReference type="RefSeq" id="WP_069968973.1">
    <property type="nucleotide sequence ID" value="NZ_CM124774.1"/>
</dbReference>
<accession>A0A1E5QFP8</accession>
<protein>
    <recommendedName>
        <fullName evidence="6">Membrane fusion protein biotin-lipoyl like domain-containing protein</fullName>
    </recommendedName>
</protein>
<feature type="region of interest" description="Disordered" evidence="4">
    <location>
        <begin position="1"/>
        <end position="38"/>
    </location>
</feature>
<gene>
    <name evidence="5" type="ORF">BH720_19945</name>
</gene>
<name>A0A1E5QFP8_9CYAN</name>
<dbReference type="OrthoDB" id="443634at2"/>
<dbReference type="STRING" id="1781255.BH720_19945"/>
<proteinExistence type="predicted"/>
<organism evidence="5">
    <name type="scientific">Desertifilum tharense IPPAS B-1220</name>
    <dbReference type="NCBI Taxonomy" id="1781255"/>
    <lineage>
        <taxon>Bacteria</taxon>
        <taxon>Bacillati</taxon>
        <taxon>Cyanobacteriota</taxon>
        <taxon>Cyanophyceae</taxon>
        <taxon>Desertifilales</taxon>
        <taxon>Desertifilaceae</taxon>
        <taxon>Desertifilum</taxon>
    </lineage>
</organism>
<dbReference type="PANTHER" id="PTHR32347">
    <property type="entry name" value="EFFLUX SYSTEM COMPONENT YKNX-RELATED"/>
    <property type="match status" value="1"/>
</dbReference>
<feature type="compositionally biased region" description="Pro residues" evidence="4">
    <location>
        <begin position="17"/>
        <end position="31"/>
    </location>
</feature>
<evidence type="ECO:0000256" key="2">
    <source>
        <dbReference type="ARBA" id="ARBA00023054"/>
    </source>
</evidence>
<dbReference type="AlphaFoldDB" id="A0A1E5QFP8"/>
<evidence type="ECO:0000256" key="3">
    <source>
        <dbReference type="SAM" id="Coils"/>
    </source>
</evidence>
<evidence type="ECO:0000256" key="1">
    <source>
        <dbReference type="ARBA" id="ARBA00004196"/>
    </source>
</evidence>
<feature type="coiled-coil region" evidence="3">
    <location>
        <begin position="115"/>
        <end position="142"/>
    </location>
</feature>
<reference evidence="5" key="1">
    <citation type="submission" date="2016-09" db="EMBL/GenBank/DDBJ databases">
        <title>Draft genome of thermotolerant cyanobacterium Desertifilum sp. strain IPPAS B-1220.</title>
        <authorList>
            <person name="Sinetova M.A."/>
            <person name="Bolakhan K."/>
            <person name="Zayadan B.K."/>
            <person name="Mironov K.S."/>
            <person name="Ustinova V."/>
            <person name="Kupriyanova E.V."/>
            <person name="Sidorov R.A."/>
            <person name="Skrypnik A.N."/>
            <person name="Gogoleva N.E."/>
            <person name="Gogolev Y.V."/>
            <person name="Los D.A."/>
        </authorList>
    </citation>
    <scope>NUCLEOTIDE SEQUENCE [LARGE SCALE GENOMIC DNA]</scope>
    <source>
        <strain evidence="5">IPPAS B-1220</strain>
    </source>
</reference>
<dbReference type="EMBL" id="MJGC01000088">
    <property type="protein sequence ID" value="OEJ73502.1"/>
    <property type="molecule type" value="Genomic_DNA"/>
</dbReference>
<dbReference type="Gene3D" id="1.10.287.1490">
    <property type="match status" value="1"/>
</dbReference>
<keyword evidence="2 3" id="KW-0175">Coiled coil</keyword>
<evidence type="ECO:0000256" key="4">
    <source>
        <dbReference type="SAM" id="MobiDB-lite"/>
    </source>
</evidence>
<evidence type="ECO:0000313" key="5">
    <source>
        <dbReference type="EMBL" id="OEJ73502.1"/>
    </source>
</evidence>
<comment type="subcellular location">
    <subcellularLocation>
        <location evidence="1">Cell envelope</location>
    </subcellularLocation>
</comment>
<dbReference type="PANTHER" id="PTHR32347:SF23">
    <property type="entry name" value="BLL5650 PROTEIN"/>
    <property type="match status" value="1"/>
</dbReference>